<dbReference type="InterPro" id="IPR051289">
    <property type="entry name" value="LAGLIDADG_Endonuclease"/>
</dbReference>
<dbReference type="EMBL" id="MH407470">
    <property type="protein sequence ID" value="QCB16396.1"/>
    <property type="molecule type" value="Genomic_DNA"/>
</dbReference>
<comment type="function">
    <text evidence="1">Mitochondrial DNA endonuclease involved in intron homing.</text>
</comment>
<proteinExistence type="predicted"/>
<dbReference type="SUPFAM" id="SSF55608">
    <property type="entry name" value="Homing endonucleases"/>
    <property type="match status" value="2"/>
</dbReference>
<feature type="transmembrane region" description="Helical" evidence="2">
    <location>
        <begin position="21"/>
        <end position="41"/>
    </location>
</feature>
<feature type="domain" description="Homing endonuclease LAGLIDADG" evidence="3">
    <location>
        <begin position="115"/>
        <end position="210"/>
    </location>
</feature>
<dbReference type="RefSeq" id="YP_009631616.1">
    <property type="nucleotide sequence ID" value="NC_042230.1"/>
</dbReference>
<geneLocation type="mitochondrion" evidence="4"/>
<dbReference type="InterPro" id="IPR004860">
    <property type="entry name" value="LAGLIDADG_dom"/>
</dbReference>
<evidence type="ECO:0000256" key="1">
    <source>
        <dbReference type="ARBA" id="ARBA00002670"/>
    </source>
</evidence>
<keyword evidence="2" id="KW-1133">Transmembrane helix</keyword>
<dbReference type="AlphaFoldDB" id="A0A4D6FG99"/>
<protein>
    <recommendedName>
        <fullName evidence="3">Homing endonuclease LAGLIDADG domain-containing protein</fullName>
    </recommendedName>
</protein>
<keyword evidence="2" id="KW-0472">Membrane</keyword>
<dbReference type="GO" id="GO:0004519">
    <property type="term" value="F:endonuclease activity"/>
    <property type="evidence" value="ECO:0007669"/>
    <property type="project" value="InterPro"/>
</dbReference>
<dbReference type="PANTHER" id="PTHR36181:SF2">
    <property type="entry name" value="INTRON-ENCODED ENDONUCLEASE AI3-RELATED"/>
    <property type="match status" value="1"/>
</dbReference>
<keyword evidence="2" id="KW-0812">Transmembrane</keyword>
<organism evidence="4">
    <name type="scientific">Armillaria borealis</name>
    <dbReference type="NCBI Taxonomy" id="47425"/>
    <lineage>
        <taxon>Eukaryota</taxon>
        <taxon>Fungi</taxon>
        <taxon>Dikarya</taxon>
        <taxon>Basidiomycota</taxon>
        <taxon>Agaricomycotina</taxon>
        <taxon>Agaricomycetes</taxon>
        <taxon>Agaricomycetidae</taxon>
        <taxon>Agaricales</taxon>
        <taxon>Marasmiineae</taxon>
        <taxon>Physalacriaceae</taxon>
        <taxon>Armillaria</taxon>
    </lineage>
</organism>
<gene>
    <name evidence="4" type="primary">oi5cob</name>
</gene>
<dbReference type="GO" id="GO:0005739">
    <property type="term" value="C:mitochondrion"/>
    <property type="evidence" value="ECO:0007669"/>
    <property type="project" value="UniProtKB-ARBA"/>
</dbReference>
<sequence length="530" mass="61477">MGSRVGENLNNSIYLKHFTKLFISICNLFLNLLQILILSLVDFNIDVLRAPATNNVINLSLICFMPYPSWLRYAMLRRAEVRAKKIKWYYTIRRYSKDSKLINERSDKEFYEWFVGFCDAESKFKIYIRKDKRKGINFAFKIELHIDDLKVLHFIKNKLNCGKVNLSNTRNSASYSITGTKDLITTLIPIFDEFTLNTTKYLDFLCFKEIISLYLTKKHLNDEGMNHIKDLLNNFNKKRTNFTLPQNHQINITSYWLLGFLEGESSFSIGRAKLKNSPHKIKFNAQFTISLTEVQKPVLEAIKIFINNLGINKLSPNLYIDRCGINNRKAQSSTAKPQYALVISDTYFIYNFFIPFLNNLHFCSNKKLDFNNWKLGVDVLVKGLHLLEEGQIYLQELMSRMNWGRLSSNYSKIKTKTMPAINIFSYNPLYEFGTSGEIIEIASKKTITVAKFYLLTPLPKLTTLAPKSVNFCEAGPLNKENITKPLYLKGKAELCEFFSLSDTAIYKAINNKKSLFSKKTNLEYIITKIF</sequence>
<dbReference type="GeneID" id="40135554"/>
<dbReference type="Gene3D" id="3.10.28.10">
    <property type="entry name" value="Homing endonucleases"/>
    <property type="match status" value="2"/>
</dbReference>
<feature type="domain" description="Homing endonuclease LAGLIDADG" evidence="3">
    <location>
        <begin position="257"/>
        <end position="374"/>
    </location>
</feature>
<keyword evidence="4" id="KW-0496">Mitochondrion</keyword>
<name>A0A4D6FG99_9AGAR</name>
<evidence type="ECO:0000259" key="3">
    <source>
        <dbReference type="Pfam" id="PF00961"/>
    </source>
</evidence>
<evidence type="ECO:0000313" key="4">
    <source>
        <dbReference type="EMBL" id="QCB16396.1"/>
    </source>
</evidence>
<dbReference type="InterPro" id="IPR027434">
    <property type="entry name" value="Homing_endonucl"/>
</dbReference>
<dbReference type="PANTHER" id="PTHR36181">
    <property type="entry name" value="INTRON-ENCODED ENDONUCLEASE AI3-RELATED"/>
    <property type="match status" value="1"/>
</dbReference>
<accession>A0A4D6FG99</accession>
<reference evidence="4" key="1">
    <citation type="journal article" date="2019" name="BMC Genomics">
        <title>Mobile genetic elements explain size variation in the mitochondrial genomes of four closely-related Armillaria species.</title>
        <authorList>
            <person name="Kolesnikova A.I."/>
            <person name="Putintseva Y.A."/>
            <person name="Simonov E.P."/>
            <person name="Biriukov V.V."/>
            <person name="Oreshkova N.V."/>
            <person name="Pavlov I.N."/>
            <person name="Sharov V.V."/>
            <person name="Kuzmin D.A."/>
            <person name="Anderson J.B."/>
            <person name="Krutovsky K.V."/>
        </authorList>
    </citation>
    <scope>NUCLEOTIDE SEQUENCE [LARGE SCALE GENOMIC DNA]</scope>
</reference>
<evidence type="ECO:0000256" key="2">
    <source>
        <dbReference type="SAM" id="Phobius"/>
    </source>
</evidence>
<dbReference type="Pfam" id="PF00961">
    <property type="entry name" value="LAGLIDADG_1"/>
    <property type="match status" value="2"/>
</dbReference>